<dbReference type="AlphaFoldDB" id="A0A2A2IF30"/>
<dbReference type="Proteomes" id="UP000218887">
    <property type="component" value="Unassembled WGS sequence"/>
</dbReference>
<evidence type="ECO:0000313" key="2">
    <source>
        <dbReference type="Proteomes" id="UP000218887"/>
    </source>
</evidence>
<organism evidence="1 2">
    <name type="scientific">Virgibacillus profundi</name>
    <dbReference type="NCBI Taxonomy" id="2024555"/>
    <lineage>
        <taxon>Bacteria</taxon>
        <taxon>Bacillati</taxon>
        <taxon>Bacillota</taxon>
        <taxon>Bacilli</taxon>
        <taxon>Bacillales</taxon>
        <taxon>Bacillaceae</taxon>
        <taxon>Virgibacillus</taxon>
    </lineage>
</organism>
<name>A0A2A2IF30_9BACI</name>
<keyword evidence="2" id="KW-1185">Reference proteome</keyword>
<comment type="caution">
    <text evidence="1">The sequence shown here is derived from an EMBL/GenBank/DDBJ whole genome shotgun (WGS) entry which is preliminary data.</text>
</comment>
<proteinExistence type="predicted"/>
<protein>
    <submittedName>
        <fullName evidence="1">Uncharacterized protein</fullName>
    </submittedName>
</protein>
<sequence length="62" mass="7297">MINHKLIEQDILEGGYPENIKDQVVSLVKRIEELEGENRYLKNNSDNSIEFETYRKCVRGDI</sequence>
<evidence type="ECO:0000313" key="1">
    <source>
        <dbReference type="EMBL" id="PAV30257.1"/>
    </source>
</evidence>
<reference evidence="1 2" key="1">
    <citation type="submission" date="2017-08" db="EMBL/GenBank/DDBJ databases">
        <title>Virgibacillus indicus sp. nov. and Virgibacillus profoundi sp. nov, two moderately halophilic bacteria isolated from marine sediment by using the Microfluidic Streak Plate.</title>
        <authorList>
            <person name="Xu B."/>
            <person name="Hu B."/>
            <person name="Wang J."/>
            <person name="Zhu Y."/>
            <person name="Huang L."/>
            <person name="Du W."/>
            <person name="Huang Y."/>
        </authorList>
    </citation>
    <scope>NUCLEOTIDE SEQUENCE [LARGE SCALE GENOMIC DNA]</scope>
    <source>
        <strain evidence="1 2">IO3-P3-H5</strain>
    </source>
</reference>
<gene>
    <name evidence="1" type="ORF">CIL05_07250</name>
</gene>
<dbReference type="RefSeq" id="WP_095654859.1">
    <property type="nucleotide sequence ID" value="NZ_NPOA01000004.1"/>
</dbReference>
<dbReference type="EMBL" id="NPOA01000004">
    <property type="protein sequence ID" value="PAV30257.1"/>
    <property type="molecule type" value="Genomic_DNA"/>
</dbReference>
<accession>A0A2A2IF30</accession>